<evidence type="ECO:0000256" key="2">
    <source>
        <dbReference type="ARBA" id="ARBA00023027"/>
    </source>
</evidence>
<dbReference type="PANTHER" id="PTHR42986:SF1">
    <property type="entry name" value="BENZALDEHYDE DEHYDROGENASE YFMT"/>
    <property type="match status" value="1"/>
</dbReference>
<dbReference type="InterPro" id="IPR016163">
    <property type="entry name" value="Ald_DH_C"/>
</dbReference>
<protein>
    <recommendedName>
        <fullName evidence="3">Aldehyde dehydrogenase domain-containing protein</fullName>
    </recommendedName>
</protein>
<evidence type="ECO:0000313" key="4">
    <source>
        <dbReference type="EMBL" id="KAK7430150.1"/>
    </source>
</evidence>
<feature type="domain" description="Aldehyde dehydrogenase" evidence="3">
    <location>
        <begin position="1"/>
        <end position="94"/>
    </location>
</feature>
<sequence length="136" mass="14979">MDLYKTESFGPTVSILEIETEEEAIRLANDTEYGLSSALFTSDLRRGLRIAREIETGAVHINNMTVHDESALPHGGAKSSGYGRFNASSGLSEWKYKNLELVCIQGSLESRCVVCERASKKCSTIPFKPGLAEMPY</sequence>
<evidence type="ECO:0000259" key="3">
    <source>
        <dbReference type="Pfam" id="PF00171"/>
    </source>
</evidence>
<evidence type="ECO:0000256" key="1">
    <source>
        <dbReference type="ARBA" id="ARBA00009986"/>
    </source>
</evidence>
<accession>A0ABR1I9K1</accession>
<keyword evidence="5" id="KW-1185">Reference proteome</keyword>
<keyword evidence="2" id="KW-0520">NAD</keyword>
<gene>
    <name evidence="4" type="ORF">QQZ08_003335</name>
</gene>
<dbReference type="Proteomes" id="UP001498421">
    <property type="component" value="Unassembled WGS sequence"/>
</dbReference>
<dbReference type="InterPro" id="IPR016162">
    <property type="entry name" value="Ald_DH_N"/>
</dbReference>
<dbReference type="InterPro" id="IPR015590">
    <property type="entry name" value="Aldehyde_DH_dom"/>
</dbReference>
<dbReference type="Gene3D" id="3.40.605.10">
    <property type="entry name" value="Aldehyde Dehydrogenase, Chain A, domain 1"/>
    <property type="match status" value="1"/>
</dbReference>
<dbReference type="SUPFAM" id="SSF53720">
    <property type="entry name" value="ALDH-like"/>
    <property type="match status" value="1"/>
</dbReference>
<name>A0ABR1I9K1_9HYPO</name>
<organism evidence="4 5">
    <name type="scientific">Neonectria magnoliae</name>
    <dbReference type="NCBI Taxonomy" id="2732573"/>
    <lineage>
        <taxon>Eukaryota</taxon>
        <taxon>Fungi</taxon>
        <taxon>Dikarya</taxon>
        <taxon>Ascomycota</taxon>
        <taxon>Pezizomycotina</taxon>
        <taxon>Sordariomycetes</taxon>
        <taxon>Hypocreomycetidae</taxon>
        <taxon>Hypocreales</taxon>
        <taxon>Nectriaceae</taxon>
        <taxon>Neonectria</taxon>
    </lineage>
</organism>
<proteinExistence type="inferred from homology"/>
<comment type="caution">
    <text evidence="4">The sequence shown here is derived from an EMBL/GenBank/DDBJ whole genome shotgun (WGS) entry which is preliminary data.</text>
</comment>
<reference evidence="4 5" key="1">
    <citation type="journal article" date="2025" name="Microbiol. Resour. Announc.">
        <title>Draft genome sequences for Neonectria magnoliae and Neonectria punicea, canker pathogens of Liriodendron tulipifera and Acer saccharum in West Virginia.</title>
        <authorList>
            <person name="Petronek H.M."/>
            <person name="Kasson M.T."/>
            <person name="Metheny A.M."/>
            <person name="Stauder C.M."/>
            <person name="Lovett B."/>
            <person name="Lynch S.C."/>
            <person name="Garnas J.R."/>
            <person name="Kasson L.R."/>
            <person name="Stajich J.E."/>
        </authorList>
    </citation>
    <scope>NUCLEOTIDE SEQUENCE [LARGE SCALE GENOMIC DNA]</scope>
    <source>
        <strain evidence="4 5">NRRL 64651</strain>
    </source>
</reference>
<dbReference type="Pfam" id="PF00171">
    <property type="entry name" value="Aldedh"/>
    <property type="match status" value="1"/>
</dbReference>
<dbReference type="EMBL" id="JAZAVK010000022">
    <property type="protein sequence ID" value="KAK7430150.1"/>
    <property type="molecule type" value="Genomic_DNA"/>
</dbReference>
<comment type="similarity">
    <text evidence="1">Belongs to the aldehyde dehydrogenase family.</text>
</comment>
<evidence type="ECO:0000313" key="5">
    <source>
        <dbReference type="Proteomes" id="UP001498421"/>
    </source>
</evidence>
<dbReference type="InterPro" id="IPR016161">
    <property type="entry name" value="Ald_DH/histidinol_DH"/>
</dbReference>
<dbReference type="PANTHER" id="PTHR42986">
    <property type="entry name" value="BENZALDEHYDE DEHYDROGENASE YFMT"/>
    <property type="match status" value="1"/>
</dbReference>
<dbReference type="Gene3D" id="3.40.309.10">
    <property type="entry name" value="Aldehyde Dehydrogenase, Chain A, domain 2"/>
    <property type="match status" value="1"/>
</dbReference>